<organism evidence="2 3">
    <name type="scientific">Azospirillum oleiclasticum</name>
    <dbReference type="NCBI Taxonomy" id="2735135"/>
    <lineage>
        <taxon>Bacteria</taxon>
        <taxon>Pseudomonadati</taxon>
        <taxon>Pseudomonadota</taxon>
        <taxon>Alphaproteobacteria</taxon>
        <taxon>Rhodospirillales</taxon>
        <taxon>Azospirillaceae</taxon>
        <taxon>Azospirillum</taxon>
    </lineage>
</organism>
<dbReference type="SUPFAM" id="SSF52540">
    <property type="entry name" value="P-loop containing nucleoside triphosphate hydrolases"/>
    <property type="match status" value="1"/>
</dbReference>
<evidence type="ECO:0008006" key="4">
    <source>
        <dbReference type="Google" id="ProtNLM"/>
    </source>
</evidence>
<dbReference type="RefSeq" id="WP_180284923.1">
    <property type="nucleotide sequence ID" value="NZ_JABFDB010000025.1"/>
</dbReference>
<feature type="compositionally biased region" description="Pro residues" evidence="1">
    <location>
        <begin position="318"/>
        <end position="327"/>
    </location>
</feature>
<reference evidence="2 3" key="1">
    <citation type="submission" date="2020-05" db="EMBL/GenBank/DDBJ databases">
        <title>Azospirillum oleiclasticum sp. nov, a nitrogen-fixing and heavy crude oil-emulsifying bacterium isolated from the crude oil of Yumen Oilfield.</title>
        <authorList>
            <person name="Wu D."/>
            <person name="Cai M."/>
            <person name="Zhang X."/>
        </authorList>
    </citation>
    <scope>NUCLEOTIDE SEQUENCE [LARGE SCALE GENOMIC DNA]</scope>
    <source>
        <strain evidence="2 3">ROY-1-1-2</strain>
    </source>
</reference>
<sequence length="358" mass="38745">MATIVCVVGDKGGTGKSTWARGLAELYRLHEVRAALFDGDWLARSLFKFFRVSEENGRTVPLDRQDPRRGCMLYDARDRRFGRDLLLNSMAMPGVETILHDLPAGFRTDLTSLLAASSPSEAVKEFEACARSMGHALVLVNVITPSPSDFHTAPWLAEALAGRATVVAVRNGLFDAETFAVWTREAGKAFADAGGIEIEMPRLDTAAAILCDQKLVRFAAAATDERIALADRMRILSWLRRFAESVAPLAGALRLPADVGAATADRLRVAPSPAEPSEPPRPDDTPPPERTSSPERPPETTAVAAGLTPVAKDEPRPPVKPAPQPRRLPPEAAARRPQVNGSSVPEDRFLLPIDMPIV</sequence>
<keyword evidence="3" id="KW-1185">Reference proteome</keyword>
<gene>
    <name evidence="2" type="ORF">HND93_25830</name>
</gene>
<evidence type="ECO:0000313" key="2">
    <source>
        <dbReference type="EMBL" id="NYZ23143.1"/>
    </source>
</evidence>
<dbReference type="InterPro" id="IPR027417">
    <property type="entry name" value="P-loop_NTPase"/>
</dbReference>
<dbReference type="Gene3D" id="3.40.50.300">
    <property type="entry name" value="P-loop containing nucleotide triphosphate hydrolases"/>
    <property type="match status" value="1"/>
</dbReference>
<feature type="region of interest" description="Disordered" evidence="1">
    <location>
        <begin position="269"/>
        <end position="358"/>
    </location>
</feature>
<protein>
    <recommendedName>
        <fullName evidence="4">CobQ/CobB/MinD/ParA nucleotide binding domain-containing protein</fullName>
    </recommendedName>
</protein>
<evidence type="ECO:0000256" key="1">
    <source>
        <dbReference type="SAM" id="MobiDB-lite"/>
    </source>
</evidence>
<name>A0ABX2TFW5_9PROT</name>
<evidence type="ECO:0000313" key="3">
    <source>
        <dbReference type="Proteomes" id="UP000584642"/>
    </source>
</evidence>
<comment type="caution">
    <text evidence="2">The sequence shown here is derived from an EMBL/GenBank/DDBJ whole genome shotgun (WGS) entry which is preliminary data.</text>
</comment>
<dbReference type="EMBL" id="JABFDB010000025">
    <property type="protein sequence ID" value="NYZ23143.1"/>
    <property type="molecule type" value="Genomic_DNA"/>
</dbReference>
<dbReference type="Proteomes" id="UP000584642">
    <property type="component" value="Unassembled WGS sequence"/>
</dbReference>
<accession>A0ABX2TFW5</accession>
<proteinExistence type="predicted"/>